<proteinExistence type="inferred from homology"/>
<evidence type="ECO:0000256" key="10">
    <source>
        <dbReference type="ARBA" id="ARBA00023098"/>
    </source>
</evidence>
<comment type="similarity">
    <text evidence="4">In the N-terminal section; belongs to the enoyl-CoA hydratase/isomerase family.</text>
</comment>
<dbReference type="Gene3D" id="3.40.50.720">
    <property type="entry name" value="NAD(P)-binding Rossmann-like Domain"/>
    <property type="match status" value="1"/>
</dbReference>
<dbReference type="Gene3D" id="3.90.226.10">
    <property type="entry name" value="2-enoyl-CoA Hydratase, Chain A, domain 1"/>
    <property type="match status" value="1"/>
</dbReference>
<keyword evidence="10" id="KW-0443">Lipid metabolism</keyword>
<accession>A0A1G8WBA6</accession>
<dbReference type="InterPro" id="IPR008927">
    <property type="entry name" value="6-PGluconate_DH-like_C_sf"/>
</dbReference>
<dbReference type="AlphaFoldDB" id="A0A1G8WBA6"/>
<dbReference type="InterPro" id="IPR006180">
    <property type="entry name" value="3-OHacyl-CoA_DH_CS"/>
</dbReference>
<evidence type="ECO:0000313" key="15">
    <source>
        <dbReference type="EMBL" id="SDJ75524.1"/>
    </source>
</evidence>
<dbReference type="FunFam" id="3.90.226.10:FF:000009">
    <property type="entry name" value="Carnitinyl-CoA dehydratase"/>
    <property type="match status" value="1"/>
</dbReference>
<evidence type="ECO:0000256" key="12">
    <source>
        <dbReference type="ARBA" id="ARBA00023268"/>
    </source>
</evidence>
<dbReference type="FunFam" id="3.40.50.720:FF:000009">
    <property type="entry name" value="Fatty oxidation complex, alpha subunit"/>
    <property type="match status" value="1"/>
</dbReference>
<evidence type="ECO:0000256" key="6">
    <source>
        <dbReference type="ARBA" id="ARBA00012076"/>
    </source>
</evidence>
<dbReference type="PANTHER" id="PTHR43612">
    <property type="entry name" value="TRIFUNCTIONAL ENZYME SUBUNIT ALPHA"/>
    <property type="match status" value="1"/>
</dbReference>
<dbReference type="PROSITE" id="PS00067">
    <property type="entry name" value="3HCDH"/>
    <property type="match status" value="1"/>
</dbReference>
<gene>
    <name evidence="15" type="ORF">SAMN05216226_108179</name>
</gene>
<evidence type="ECO:0000259" key="14">
    <source>
        <dbReference type="Pfam" id="PF02737"/>
    </source>
</evidence>
<dbReference type="GO" id="GO:0016509">
    <property type="term" value="F:long-chain (3S)-3-hydroxyacyl-CoA dehydrogenase (NAD+) activity"/>
    <property type="evidence" value="ECO:0007669"/>
    <property type="project" value="TreeGrafter"/>
</dbReference>
<keyword evidence="8" id="KW-0560">Oxidoreductase</keyword>
<dbReference type="SUPFAM" id="SSF48179">
    <property type="entry name" value="6-phosphogluconate dehydrogenase C-terminal domain-like"/>
    <property type="match status" value="2"/>
</dbReference>
<evidence type="ECO:0000313" key="16">
    <source>
        <dbReference type="Proteomes" id="UP000198856"/>
    </source>
</evidence>
<dbReference type="EC" id="4.2.1.17" evidence="6"/>
<name>A0A1G8WBA6_9EURY</name>
<feature type="domain" description="3-hydroxyacyl-CoA dehydrogenase NAD binding" evidence="14">
    <location>
        <begin position="8"/>
        <end position="188"/>
    </location>
</feature>
<dbReference type="UniPathway" id="UPA00659"/>
<dbReference type="SUPFAM" id="SSF51735">
    <property type="entry name" value="NAD(P)-binding Rossmann-fold domains"/>
    <property type="match status" value="1"/>
</dbReference>
<organism evidence="15 16">
    <name type="scientific">Halovenus aranensis</name>
    <dbReference type="NCBI Taxonomy" id="890420"/>
    <lineage>
        <taxon>Archaea</taxon>
        <taxon>Methanobacteriati</taxon>
        <taxon>Methanobacteriota</taxon>
        <taxon>Stenosarchaea group</taxon>
        <taxon>Halobacteria</taxon>
        <taxon>Halobacteriales</taxon>
        <taxon>Haloarculaceae</taxon>
        <taxon>Halovenus</taxon>
    </lineage>
</organism>
<evidence type="ECO:0000256" key="1">
    <source>
        <dbReference type="ARBA" id="ARBA00005005"/>
    </source>
</evidence>
<dbReference type="InterPro" id="IPR001753">
    <property type="entry name" value="Enoyl-CoA_hydra/iso"/>
</dbReference>
<evidence type="ECO:0000256" key="4">
    <source>
        <dbReference type="ARBA" id="ARBA00008750"/>
    </source>
</evidence>
<dbReference type="GO" id="GO:0070403">
    <property type="term" value="F:NAD+ binding"/>
    <property type="evidence" value="ECO:0007669"/>
    <property type="project" value="InterPro"/>
</dbReference>
<keyword evidence="11" id="KW-0456">Lyase</keyword>
<evidence type="ECO:0000256" key="11">
    <source>
        <dbReference type="ARBA" id="ARBA00023239"/>
    </source>
</evidence>
<dbReference type="SUPFAM" id="SSF52096">
    <property type="entry name" value="ClpP/crotonase"/>
    <property type="match status" value="1"/>
</dbReference>
<dbReference type="Pfam" id="PF00725">
    <property type="entry name" value="3HCDH"/>
    <property type="match status" value="2"/>
</dbReference>
<evidence type="ECO:0000256" key="9">
    <source>
        <dbReference type="ARBA" id="ARBA00023027"/>
    </source>
</evidence>
<dbReference type="PANTHER" id="PTHR43612:SF3">
    <property type="entry name" value="TRIFUNCTIONAL ENZYME SUBUNIT ALPHA, MITOCHONDRIAL"/>
    <property type="match status" value="1"/>
</dbReference>
<evidence type="ECO:0000256" key="3">
    <source>
        <dbReference type="ARBA" id="ARBA00007005"/>
    </source>
</evidence>
<evidence type="ECO:0000256" key="5">
    <source>
        <dbReference type="ARBA" id="ARBA00009463"/>
    </source>
</evidence>
<protein>
    <recommendedName>
        <fullName evidence="6">enoyl-CoA hydratase</fullName>
        <ecNumber evidence="6">4.2.1.17</ecNumber>
    </recommendedName>
</protein>
<dbReference type="EMBL" id="FNFC01000008">
    <property type="protein sequence ID" value="SDJ75524.1"/>
    <property type="molecule type" value="Genomic_DNA"/>
</dbReference>
<comment type="similarity">
    <text evidence="3">In the central section; belongs to the 3-hydroxyacyl-CoA dehydrogenase family.</text>
</comment>
<feature type="domain" description="3-hydroxyacyl-CoA dehydrogenase C-terminal" evidence="13">
    <location>
        <begin position="191"/>
        <end position="286"/>
    </location>
</feature>
<dbReference type="OrthoDB" id="39812at2157"/>
<dbReference type="CDD" id="cd06558">
    <property type="entry name" value="crotonase-like"/>
    <property type="match status" value="1"/>
</dbReference>
<dbReference type="InterPro" id="IPR006176">
    <property type="entry name" value="3-OHacyl-CoA_DH_NAD-bd"/>
</dbReference>
<dbReference type="RefSeq" id="WP_092702520.1">
    <property type="nucleotide sequence ID" value="NZ_FNFC01000008.1"/>
</dbReference>
<dbReference type="InterPro" id="IPR036291">
    <property type="entry name" value="NAD(P)-bd_dom_sf"/>
</dbReference>
<feature type="domain" description="3-hydroxyacyl-CoA dehydrogenase C-terminal" evidence="13">
    <location>
        <begin position="304"/>
        <end position="384"/>
    </location>
</feature>
<evidence type="ECO:0000256" key="2">
    <source>
        <dbReference type="ARBA" id="ARBA00005254"/>
    </source>
</evidence>
<dbReference type="STRING" id="890420.SAMN05216226_108179"/>
<evidence type="ECO:0000256" key="7">
    <source>
        <dbReference type="ARBA" id="ARBA00022832"/>
    </source>
</evidence>
<dbReference type="InterPro" id="IPR029045">
    <property type="entry name" value="ClpP/crotonase-like_dom_sf"/>
</dbReference>
<comment type="pathway">
    <text evidence="1">Lipid metabolism; fatty acid beta-oxidation.</text>
</comment>
<keyword evidence="9" id="KW-0520">NAD</keyword>
<reference evidence="15 16" key="1">
    <citation type="submission" date="2016-10" db="EMBL/GenBank/DDBJ databases">
        <authorList>
            <person name="de Groot N.N."/>
        </authorList>
    </citation>
    <scope>NUCLEOTIDE SEQUENCE [LARGE SCALE GENOMIC DNA]</scope>
    <source>
        <strain evidence="15 16">IBRC-M10015</strain>
    </source>
</reference>
<keyword evidence="16" id="KW-1185">Reference proteome</keyword>
<dbReference type="GO" id="GO:0006635">
    <property type="term" value="P:fatty acid beta-oxidation"/>
    <property type="evidence" value="ECO:0007669"/>
    <property type="project" value="UniProtKB-UniPathway"/>
</dbReference>
<keyword evidence="7" id="KW-0276">Fatty acid metabolism</keyword>
<dbReference type="Pfam" id="PF00378">
    <property type="entry name" value="ECH_1"/>
    <property type="match status" value="1"/>
</dbReference>
<dbReference type="InterPro" id="IPR006108">
    <property type="entry name" value="3HC_DH_C"/>
</dbReference>
<dbReference type="Proteomes" id="UP000198856">
    <property type="component" value="Unassembled WGS sequence"/>
</dbReference>
<comment type="similarity">
    <text evidence="2">Belongs to the enoyl-CoA hydratase/isomerase family.</text>
</comment>
<dbReference type="InterPro" id="IPR013328">
    <property type="entry name" value="6PGD_dom2"/>
</dbReference>
<dbReference type="InterPro" id="IPR050136">
    <property type="entry name" value="FA_oxidation_alpha_subunit"/>
</dbReference>
<evidence type="ECO:0000256" key="8">
    <source>
        <dbReference type="ARBA" id="ARBA00023002"/>
    </source>
</evidence>
<evidence type="ECO:0000259" key="13">
    <source>
        <dbReference type="Pfam" id="PF00725"/>
    </source>
</evidence>
<sequence>MQPEDIETITVLGAGTMGHGIAEVAALAGYDVRLRDINEELVEEGYDQIEWSLNKLAEKDRISEDLRDDAVASVTPVVEMSDAVEDTDVVIEAIVENMDIKKDVYEEVSEHCPDHTIFASNTSSLSITELSEATDRPEQFCGMHFFNPPVRMDLVEVIRGEHTDDETMDAIEALAEDLDKTPVRVRKDVPGFIVNRILVPLMNEACWLVEEGDATVAEVDSTTKYDIGLPMGAFELGDQVGIDVTYHVLEYMHEVLGEPYEPCPLLEEKVESEDLGRKTGAGFYDYEDGDGAEVPADEGREDVRNRLNAVLANETGKLLEAEVAPIEDIDEAVKLGGRWPDGPGKLCDDAGLDTLVETLESRHEETGHGRYEVADGLREAAEEGGFYGEDEESEGQDFENVRIEYPEEMVGHIVLDRPHQLNTVNLEMIEEFSAAIDVLEDDEDVRAILVTGAGDRAFSAGADAMGMASKANPIDAVELSRAGQDAWGKLESSSMPTVVGIDGYCLGGGMELATCADMRVATERSTFGQPEFNLGLLPGWGGTQRLKHLLGESRAKEIIFTADHYDAETMHDWGFVNRLVDNDELEEAALDLAADLAAGPPLAMEYAKKAMLAGRDDTEAGLETESFAFGHLIATEDVMEGVSKIQSDEDPEFKGK</sequence>
<comment type="similarity">
    <text evidence="5">Belongs to the 3-hydroxyacyl-CoA dehydrogenase family.</text>
</comment>
<dbReference type="GO" id="GO:0004300">
    <property type="term" value="F:enoyl-CoA hydratase activity"/>
    <property type="evidence" value="ECO:0007669"/>
    <property type="project" value="UniProtKB-EC"/>
</dbReference>
<dbReference type="Gene3D" id="1.10.1040.10">
    <property type="entry name" value="N-(1-d-carboxylethyl)-l-norvaline Dehydrogenase, domain 2"/>
    <property type="match status" value="2"/>
</dbReference>
<dbReference type="Pfam" id="PF02737">
    <property type="entry name" value="3HCDH_N"/>
    <property type="match status" value="1"/>
</dbReference>
<keyword evidence="12" id="KW-0511">Multifunctional enzyme</keyword>